<evidence type="ECO:0000259" key="1">
    <source>
        <dbReference type="Pfam" id="PF12697"/>
    </source>
</evidence>
<dbReference type="Gene3D" id="3.40.50.1820">
    <property type="entry name" value="alpha/beta hydrolase"/>
    <property type="match status" value="1"/>
</dbReference>
<keyword evidence="3" id="KW-1185">Reference proteome</keyword>
<dbReference type="SUPFAM" id="SSF53474">
    <property type="entry name" value="alpha/beta-Hydrolases"/>
    <property type="match status" value="1"/>
</dbReference>
<reference evidence="2 3" key="1">
    <citation type="submission" date="2018-03" db="EMBL/GenBank/DDBJ databases">
        <title>Genomic Encyclopedia of Archaeal and Bacterial Type Strains, Phase II (KMG-II): from individual species to whole genera.</title>
        <authorList>
            <person name="Goeker M."/>
        </authorList>
    </citation>
    <scope>NUCLEOTIDE SEQUENCE [LARGE SCALE GENOMIC DNA]</scope>
    <source>
        <strain evidence="2 3">DSM 45601</strain>
    </source>
</reference>
<dbReference type="OrthoDB" id="63519at2"/>
<dbReference type="GO" id="GO:0003824">
    <property type="term" value="F:catalytic activity"/>
    <property type="evidence" value="ECO:0007669"/>
    <property type="project" value="UniProtKB-ARBA"/>
</dbReference>
<dbReference type="RefSeq" id="WP_106246824.1">
    <property type="nucleotide sequence ID" value="NZ_PVZC01000004.1"/>
</dbReference>
<dbReference type="InterPro" id="IPR050266">
    <property type="entry name" value="AB_hydrolase_sf"/>
</dbReference>
<dbReference type="Pfam" id="PF12697">
    <property type="entry name" value="Abhydrolase_6"/>
    <property type="match status" value="1"/>
</dbReference>
<feature type="domain" description="AB hydrolase-1" evidence="1">
    <location>
        <begin position="36"/>
        <end position="305"/>
    </location>
</feature>
<comment type="caution">
    <text evidence="2">The sequence shown here is derived from an EMBL/GenBank/DDBJ whole genome shotgun (WGS) entry which is preliminary data.</text>
</comment>
<protein>
    <submittedName>
        <fullName evidence="2">Pimeloyl-ACP methyl ester carboxylesterase</fullName>
    </submittedName>
</protein>
<dbReference type="InterPro" id="IPR000073">
    <property type="entry name" value="AB_hydrolase_1"/>
</dbReference>
<gene>
    <name evidence="2" type="ORF">CLV72_104661</name>
</gene>
<dbReference type="PANTHER" id="PTHR43798:SF33">
    <property type="entry name" value="HYDROLASE, PUTATIVE (AFU_ORTHOLOGUE AFUA_2G14860)-RELATED"/>
    <property type="match status" value="1"/>
</dbReference>
<evidence type="ECO:0000313" key="3">
    <source>
        <dbReference type="Proteomes" id="UP000237846"/>
    </source>
</evidence>
<dbReference type="PANTHER" id="PTHR43798">
    <property type="entry name" value="MONOACYLGLYCEROL LIPASE"/>
    <property type="match status" value="1"/>
</dbReference>
<name>A0A2T0Q5U1_9ACTN</name>
<dbReference type="EMBL" id="PVZC01000004">
    <property type="protein sequence ID" value="PRX99081.1"/>
    <property type="molecule type" value="Genomic_DNA"/>
</dbReference>
<organism evidence="2 3">
    <name type="scientific">Allonocardiopsis opalescens</name>
    <dbReference type="NCBI Taxonomy" id="1144618"/>
    <lineage>
        <taxon>Bacteria</taxon>
        <taxon>Bacillati</taxon>
        <taxon>Actinomycetota</taxon>
        <taxon>Actinomycetes</taxon>
        <taxon>Streptosporangiales</taxon>
        <taxon>Allonocardiopsis</taxon>
    </lineage>
</organism>
<evidence type="ECO:0000313" key="2">
    <source>
        <dbReference type="EMBL" id="PRX99081.1"/>
    </source>
</evidence>
<dbReference type="Proteomes" id="UP000237846">
    <property type="component" value="Unassembled WGS sequence"/>
</dbReference>
<proteinExistence type="predicted"/>
<dbReference type="AlphaFoldDB" id="A0A2T0Q5U1"/>
<dbReference type="GO" id="GO:0016020">
    <property type="term" value="C:membrane"/>
    <property type="evidence" value="ECO:0007669"/>
    <property type="project" value="TreeGrafter"/>
</dbReference>
<sequence>MTAPAPFAPHPATDTVVSTGPVPIAVRDHGGDGPPLLLLHGGGANLAAMTPLAARLRGRYRVITPDLRGHGRSGDGPWDWDAVLDDLAAVAGALRLERPAVVGWSLGGMAAAHWARRTPDCPGAVNIDGNPTPTRPEQLPGLDPGQAAAELDRLHALFDAMSAGPPPMTRAQADALIEQQRQAALGGGAFPGDARAATTERNLVPEGEVLRLRPAPDTLAQIQRALRELDVFALYRDARVPVLALHATRNLPHQEPFAGLYDAYRAWLRERLAATAAAVPLLSGHHLPDASHAMVAEDPDRVAAVVADFLAAAG</sequence>
<dbReference type="InterPro" id="IPR029058">
    <property type="entry name" value="AB_hydrolase_fold"/>
</dbReference>
<accession>A0A2T0Q5U1</accession>